<dbReference type="AlphaFoldDB" id="A0A2P2KXC7"/>
<proteinExistence type="predicted"/>
<accession>A0A2P2KXC7</accession>
<reference evidence="1" key="1">
    <citation type="submission" date="2018-02" db="EMBL/GenBank/DDBJ databases">
        <title>Rhizophora mucronata_Transcriptome.</title>
        <authorList>
            <person name="Meera S.P."/>
            <person name="Sreeshan A."/>
            <person name="Augustine A."/>
        </authorList>
    </citation>
    <scope>NUCLEOTIDE SEQUENCE</scope>
    <source>
        <tissue evidence="1">Leaf</tissue>
    </source>
</reference>
<name>A0A2P2KXC7_RHIMU</name>
<organism evidence="1">
    <name type="scientific">Rhizophora mucronata</name>
    <name type="common">Asiatic mangrove</name>
    <dbReference type="NCBI Taxonomy" id="61149"/>
    <lineage>
        <taxon>Eukaryota</taxon>
        <taxon>Viridiplantae</taxon>
        <taxon>Streptophyta</taxon>
        <taxon>Embryophyta</taxon>
        <taxon>Tracheophyta</taxon>
        <taxon>Spermatophyta</taxon>
        <taxon>Magnoliopsida</taxon>
        <taxon>eudicotyledons</taxon>
        <taxon>Gunneridae</taxon>
        <taxon>Pentapetalae</taxon>
        <taxon>rosids</taxon>
        <taxon>fabids</taxon>
        <taxon>Malpighiales</taxon>
        <taxon>Rhizophoraceae</taxon>
        <taxon>Rhizophora</taxon>
    </lineage>
</organism>
<evidence type="ECO:0000313" key="1">
    <source>
        <dbReference type="EMBL" id="MBX10371.1"/>
    </source>
</evidence>
<sequence>MMLWLGNQSYPCVPNSLSYCYLIPNLVSDGAEFSWNL</sequence>
<dbReference type="EMBL" id="GGEC01029887">
    <property type="protein sequence ID" value="MBX10371.1"/>
    <property type="molecule type" value="Transcribed_RNA"/>
</dbReference>
<protein>
    <submittedName>
        <fullName evidence="1">Uncharacterized protein</fullName>
    </submittedName>
</protein>